<evidence type="ECO:0000313" key="1">
    <source>
        <dbReference type="EMBL" id="PIO56732.1"/>
    </source>
</evidence>
<dbReference type="AlphaFoldDB" id="A0A2G9TGT2"/>
<gene>
    <name evidence="1" type="ORF">TELCIR_21867</name>
</gene>
<organism evidence="1 2">
    <name type="scientific">Teladorsagia circumcincta</name>
    <name type="common">Brown stomach worm</name>
    <name type="synonym">Ostertagia circumcincta</name>
    <dbReference type="NCBI Taxonomy" id="45464"/>
    <lineage>
        <taxon>Eukaryota</taxon>
        <taxon>Metazoa</taxon>
        <taxon>Ecdysozoa</taxon>
        <taxon>Nematoda</taxon>
        <taxon>Chromadorea</taxon>
        <taxon>Rhabditida</taxon>
        <taxon>Rhabditina</taxon>
        <taxon>Rhabditomorpha</taxon>
        <taxon>Strongyloidea</taxon>
        <taxon>Trichostrongylidae</taxon>
        <taxon>Teladorsagia</taxon>
    </lineage>
</organism>
<proteinExistence type="predicted"/>
<dbReference type="Proteomes" id="UP000230423">
    <property type="component" value="Unassembled WGS sequence"/>
</dbReference>
<dbReference type="EMBL" id="KZ373276">
    <property type="protein sequence ID" value="PIO56732.1"/>
    <property type="molecule type" value="Genomic_DNA"/>
</dbReference>
<accession>A0A2G9TGT2</accession>
<protein>
    <submittedName>
        <fullName evidence="1">Uncharacterized protein</fullName>
    </submittedName>
</protein>
<sequence>MRWILGVTSRSPVQARTNSDGAVRERLLSRVFCCGWSLCAVIYGR</sequence>
<reference evidence="1 2" key="1">
    <citation type="submission" date="2015-09" db="EMBL/GenBank/DDBJ databases">
        <title>Draft genome of the parasitic nematode Teladorsagia circumcincta isolate WARC Sus (inbred).</title>
        <authorList>
            <person name="Mitreva M."/>
        </authorList>
    </citation>
    <scope>NUCLEOTIDE SEQUENCE [LARGE SCALE GENOMIC DNA]</scope>
    <source>
        <strain evidence="1 2">S</strain>
    </source>
</reference>
<name>A0A2G9TGT2_TELCI</name>
<evidence type="ECO:0000313" key="2">
    <source>
        <dbReference type="Proteomes" id="UP000230423"/>
    </source>
</evidence>
<keyword evidence="2" id="KW-1185">Reference proteome</keyword>